<comment type="subunit">
    <text evidence="10">Monomer.</text>
</comment>
<dbReference type="InterPro" id="IPR027417">
    <property type="entry name" value="P-loop_NTPase"/>
</dbReference>
<dbReference type="Gene3D" id="3.40.50.300">
    <property type="entry name" value="P-loop containing nucleotide triphosphate hydrolases"/>
    <property type="match status" value="1"/>
</dbReference>
<evidence type="ECO:0000256" key="6">
    <source>
        <dbReference type="ARBA" id="ARBA00022741"/>
    </source>
</evidence>
<dbReference type="Gene3D" id="1.10.20.140">
    <property type="match status" value="1"/>
</dbReference>
<gene>
    <name evidence="10 14" type="primary">miaA</name>
    <name evidence="14" type="ORF">ENK44_10440</name>
</gene>
<keyword evidence="6 10" id="KW-0547">Nucleotide-binding</keyword>
<dbReference type="AlphaFoldDB" id="A0A7V4U1W5"/>
<evidence type="ECO:0000256" key="2">
    <source>
        <dbReference type="ARBA" id="ARBA00003213"/>
    </source>
</evidence>
<feature type="site" description="Interaction with substrate tRNA" evidence="10">
    <location>
        <position position="123"/>
    </location>
</feature>
<feature type="site" description="Interaction with substrate tRNA" evidence="10">
    <location>
        <position position="101"/>
    </location>
</feature>
<protein>
    <recommendedName>
        <fullName evidence="10">tRNA dimethylallyltransferase</fullName>
        <ecNumber evidence="10">2.5.1.75</ecNumber>
    </recommendedName>
    <alternativeName>
        <fullName evidence="10">Dimethylallyl diphosphate:tRNA dimethylallyltransferase</fullName>
        <shortName evidence="10">DMAPP:tRNA dimethylallyltransferase</shortName>
        <shortName evidence="10">DMATase</shortName>
    </alternativeName>
    <alternativeName>
        <fullName evidence="10">Isopentenyl-diphosphate:tRNA isopentenyltransferase</fullName>
        <shortName evidence="10">IPP transferase</shortName>
        <shortName evidence="10">IPPT</shortName>
        <shortName evidence="10">IPTase</shortName>
    </alternativeName>
</protein>
<evidence type="ECO:0000256" key="10">
    <source>
        <dbReference type="HAMAP-Rule" id="MF_00185"/>
    </source>
</evidence>
<evidence type="ECO:0000256" key="3">
    <source>
        <dbReference type="ARBA" id="ARBA00005842"/>
    </source>
</evidence>
<evidence type="ECO:0000256" key="12">
    <source>
        <dbReference type="RuleBase" id="RU003784"/>
    </source>
</evidence>
<reference evidence="14" key="1">
    <citation type="journal article" date="2020" name="mSystems">
        <title>Genome- and Community-Level Interaction Insights into Carbon Utilization and Element Cycling Functions of Hydrothermarchaeota in Hydrothermal Sediment.</title>
        <authorList>
            <person name="Zhou Z."/>
            <person name="Liu Y."/>
            <person name="Xu W."/>
            <person name="Pan J."/>
            <person name="Luo Z.H."/>
            <person name="Li M."/>
        </authorList>
    </citation>
    <scope>NUCLEOTIDE SEQUENCE [LARGE SCALE GENOMIC DNA]</scope>
    <source>
        <strain evidence="14">HyVt-577</strain>
    </source>
</reference>
<evidence type="ECO:0000256" key="8">
    <source>
        <dbReference type="ARBA" id="ARBA00022842"/>
    </source>
</evidence>
<keyword evidence="4 10" id="KW-0808">Transferase</keyword>
<dbReference type="PANTHER" id="PTHR11088:SF60">
    <property type="entry name" value="TRNA DIMETHYLALLYLTRANSFERASE"/>
    <property type="match status" value="1"/>
</dbReference>
<dbReference type="NCBIfam" id="TIGR00174">
    <property type="entry name" value="miaA"/>
    <property type="match status" value="1"/>
</dbReference>
<evidence type="ECO:0000256" key="5">
    <source>
        <dbReference type="ARBA" id="ARBA00022694"/>
    </source>
</evidence>
<name>A0A7V4U1W5_CALAY</name>
<keyword evidence="8 10" id="KW-0460">Magnesium</keyword>
<accession>A0A7V4U1W5</accession>
<dbReference type="Proteomes" id="UP000885779">
    <property type="component" value="Unassembled WGS sequence"/>
</dbReference>
<dbReference type="GO" id="GO:0006400">
    <property type="term" value="P:tRNA modification"/>
    <property type="evidence" value="ECO:0007669"/>
    <property type="project" value="TreeGrafter"/>
</dbReference>
<keyword evidence="7 10" id="KW-0067">ATP-binding</keyword>
<dbReference type="GO" id="GO:0005524">
    <property type="term" value="F:ATP binding"/>
    <property type="evidence" value="ECO:0007669"/>
    <property type="project" value="UniProtKB-UniRule"/>
</dbReference>
<comment type="caution">
    <text evidence="10">Lacks conserved residue(s) required for the propagation of feature annotation.</text>
</comment>
<evidence type="ECO:0000256" key="1">
    <source>
        <dbReference type="ARBA" id="ARBA00001946"/>
    </source>
</evidence>
<comment type="caution">
    <text evidence="14">The sequence shown here is derived from an EMBL/GenBank/DDBJ whole genome shotgun (WGS) entry which is preliminary data.</text>
</comment>
<feature type="binding site" evidence="10">
    <location>
        <begin position="12"/>
        <end position="17"/>
    </location>
    <ligand>
        <name>substrate</name>
    </ligand>
</feature>
<evidence type="ECO:0000256" key="4">
    <source>
        <dbReference type="ARBA" id="ARBA00022679"/>
    </source>
</evidence>
<evidence type="ECO:0000256" key="13">
    <source>
        <dbReference type="RuleBase" id="RU003785"/>
    </source>
</evidence>
<feature type="region of interest" description="Interaction with substrate tRNA" evidence="10">
    <location>
        <begin position="35"/>
        <end position="38"/>
    </location>
</feature>
<dbReference type="GO" id="GO:0052381">
    <property type="term" value="F:tRNA dimethylallyltransferase activity"/>
    <property type="evidence" value="ECO:0007669"/>
    <property type="project" value="UniProtKB-UniRule"/>
</dbReference>
<dbReference type="EMBL" id="DRQG01000097">
    <property type="protein sequence ID" value="HGY56113.1"/>
    <property type="molecule type" value="Genomic_DNA"/>
</dbReference>
<dbReference type="EC" id="2.5.1.75" evidence="10"/>
<dbReference type="InterPro" id="IPR039657">
    <property type="entry name" value="Dimethylallyltransferase"/>
</dbReference>
<evidence type="ECO:0000313" key="14">
    <source>
        <dbReference type="EMBL" id="HGY56113.1"/>
    </source>
</evidence>
<evidence type="ECO:0000256" key="7">
    <source>
        <dbReference type="ARBA" id="ARBA00022840"/>
    </source>
</evidence>
<evidence type="ECO:0000256" key="11">
    <source>
        <dbReference type="RuleBase" id="RU003783"/>
    </source>
</evidence>
<sequence>MSFTVPIIVGPTAVGKTALSVLLSDYFSVEVVSADSRQIYKYMDIGTAKPDKSILEKIPHHFIDILEPDAYYSAGMYGKEARQVIRQIQQRGRIPLVVGGSGLYIRALVDGLFEADLRDDSLRKELADQTKRKGLPAMFEQLKAVDPVYAQKISPADEKRILRALEVWELSGQRFSDLQKQTRKADFEPRFFGLTADRNILYERINRRVDKMLEQGLLDEVRRLRDAGYAPPLNALNTVGYKEAFAYLDGAVSYEEMTEQIKRNSRRYAKRQLTWFRQDKRIEWTEINSEKDLQNICREIARRFNF</sequence>
<dbReference type="InterPro" id="IPR018022">
    <property type="entry name" value="IPT"/>
</dbReference>
<comment type="similarity">
    <text evidence="3 10 13">Belongs to the IPP transferase family.</text>
</comment>
<dbReference type="Pfam" id="PF01715">
    <property type="entry name" value="IPPT"/>
    <property type="match status" value="1"/>
</dbReference>
<proteinExistence type="inferred from homology"/>
<dbReference type="HAMAP" id="MF_00185">
    <property type="entry name" value="IPP_trans"/>
    <property type="match status" value="1"/>
</dbReference>
<comment type="cofactor">
    <cofactor evidence="1 10">
        <name>Mg(2+)</name>
        <dbReference type="ChEBI" id="CHEBI:18420"/>
    </cofactor>
</comment>
<organism evidence="14">
    <name type="scientific">Caldithrix abyssi</name>
    <dbReference type="NCBI Taxonomy" id="187145"/>
    <lineage>
        <taxon>Bacteria</taxon>
        <taxon>Pseudomonadati</taxon>
        <taxon>Calditrichota</taxon>
        <taxon>Calditrichia</taxon>
        <taxon>Calditrichales</taxon>
        <taxon>Calditrichaceae</taxon>
        <taxon>Caldithrix</taxon>
    </lineage>
</organism>
<keyword evidence="5 10" id="KW-0819">tRNA processing</keyword>
<comment type="catalytic activity">
    <reaction evidence="9 10 11">
        <text>adenosine(37) in tRNA + dimethylallyl diphosphate = N(6)-dimethylallyladenosine(37) in tRNA + diphosphate</text>
        <dbReference type="Rhea" id="RHEA:26482"/>
        <dbReference type="Rhea" id="RHEA-COMP:10162"/>
        <dbReference type="Rhea" id="RHEA-COMP:10375"/>
        <dbReference type="ChEBI" id="CHEBI:33019"/>
        <dbReference type="ChEBI" id="CHEBI:57623"/>
        <dbReference type="ChEBI" id="CHEBI:74411"/>
        <dbReference type="ChEBI" id="CHEBI:74415"/>
        <dbReference type="EC" id="2.5.1.75"/>
    </reaction>
</comment>
<dbReference type="SUPFAM" id="SSF52540">
    <property type="entry name" value="P-loop containing nucleoside triphosphate hydrolases"/>
    <property type="match status" value="2"/>
</dbReference>
<dbReference type="PANTHER" id="PTHR11088">
    <property type="entry name" value="TRNA DIMETHYLALLYLTRANSFERASE"/>
    <property type="match status" value="1"/>
</dbReference>
<feature type="binding site" evidence="10">
    <location>
        <begin position="10"/>
        <end position="17"/>
    </location>
    <ligand>
        <name>ATP</name>
        <dbReference type="ChEBI" id="CHEBI:30616"/>
    </ligand>
</feature>
<comment type="function">
    <text evidence="2 10 12">Catalyzes the transfer of a dimethylallyl group onto the adenine at position 37 in tRNAs that read codons beginning with uridine, leading to the formation of N6-(dimethylallyl)adenosine (i(6)A).</text>
</comment>
<evidence type="ECO:0000256" key="9">
    <source>
        <dbReference type="ARBA" id="ARBA00049563"/>
    </source>
</evidence>